<dbReference type="PANTHER" id="PTHR38042:SF1">
    <property type="entry name" value="UROPORPHYRINOGEN-III SYNTHASE, CHLOROPLASTIC"/>
    <property type="match status" value="1"/>
</dbReference>
<name>A0A4R3LU85_9BURK</name>
<comment type="function">
    <text evidence="6 9">Catalyzes cyclization of the linear tetrapyrrole, hydroxymethylbilane, to the macrocyclic uroporphyrinogen III.</text>
</comment>
<evidence type="ECO:0000256" key="6">
    <source>
        <dbReference type="ARBA" id="ARBA00037589"/>
    </source>
</evidence>
<dbReference type="InterPro" id="IPR036108">
    <property type="entry name" value="4pyrrol_syn_uPrphyn_synt_sf"/>
</dbReference>
<comment type="similarity">
    <text evidence="2 9">Belongs to the uroporphyrinogen-III synthase family.</text>
</comment>
<keyword evidence="12" id="KW-1185">Reference proteome</keyword>
<evidence type="ECO:0000259" key="10">
    <source>
        <dbReference type="Pfam" id="PF02602"/>
    </source>
</evidence>
<dbReference type="GO" id="GO:0006780">
    <property type="term" value="P:uroporphyrinogen III biosynthetic process"/>
    <property type="evidence" value="ECO:0007669"/>
    <property type="project" value="UniProtKB-UniRule"/>
</dbReference>
<dbReference type="GO" id="GO:0006782">
    <property type="term" value="P:protoporphyrinogen IX biosynthetic process"/>
    <property type="evidence" value="ECO:0007669"/>
    <property type="project" value="UniProtKB-UniRule"/>
</dbReference>
<dbReference type="InterPro" id="IPR039793">
    <property type="entry name" value="UROS/Hem4"/>
</dbReference>
<dbReference type="EMBL" id="SMAJ01000013">
    <property type="protein sequence ID" value="TCT04083.1"/>
    <property type="molecule type" value="Genomic_DNA"/>
</dbReference>
<dbReference type="AlphaFoldDB" id="A0A4R3LU85"/>
<dbReference type="UniPathway" id="UPA00251">
    <property type="reaction ID" value="UER00320"/>
</dbReference>
<keyword evidence="4 9" id="KW-0456">Lyase</keyword>
<dbReference type="EC" id="4.2.1.75" evidence="3 9"/>
<dbReference type="InterPro" id="IPR003754">
    <property type="entry name" value="4pyrrol_synth_uPrphyn_synth"/>
</dbReference>
<sequence length="267" mass="29664">MTSFVVLTRPQGQNESLAARLRDSGMDTLLLPGLLIQPLLDDPGLLPVPDDYDLLIFVSGSAARLYLDLYGRRRAPTPWPSSCWVATVGQSSAGALYQAGCIPHAHIVHPDPAGGQDSKALWERLQRTEQRFERVLIVRGETGREWLGQQFEQAGASVRRYALYSRKPLHWTREQCHDLQTRLDARATPVCVLTSGESIDAVCLNIERNGLQEFWARARYVVIHERVARRLQSVFADAGGMTPDPVVKVCSPNDDAIFEMIASTASL</sequence>
<comment type="caution">
    <text evidence="11">The sequence shown here is derived from an EMBL/GenBank/DDBJ whole genome shotgun (WGS) entry which is preliminary data.</text>
</comment>
<dbReference type="GO" id="GO:0004852">
    <property type="term" value="F:uroporphyrinogen-III synthase activity"/>
    <property type="evidence" value="ECO:0007669"/>
    <property type="project" value="UniProtKB-UniRule"/>
</dbReference>
<dbReference type="OrthoDB" id="9787650at2"/>
<evidence type="ECO:0000256" key="2">
    <source>
        <dbReference type="ARBA" id="ARBA00008133"/>
    </source>
</evidence>
<dbReference type="Proteomes" id="UP000295525">
    <property type="component" value="Unassembled WGS sequence"/>
</dbReference>
<evidence type="ECO:0000256" key="5">
    <source>
        <dbReference type="ARBA" id="ARBA00023244"/>
    </source>
</evidence>
<protein>
    <recommendedName>
        <fullName evidence="7 9">Uroporphyrinogen-III synthase</fullName>
        <ecNumber evidence="3 9">4.2.1.75</ecNumber>
    </recommendedName>
</protein>
<organism evidence="11 12">
    <name type="scientific">Paralcaligenes ureilyticus</name>
    <dbReference type="NCBI Taxonomy" id="627131"/>
    <lineage>
        <taxon>Bacteria</taxon>
        <taxon>Pseudomonadati</taxon>
        <taxon>Pseudomonadota</taxon>
        <taxon>Betaproteobacteria</taxon>
        <taxon>Burkholderiales</taxon>
        <taxon>Alcaligenaceae</taxon>
        <taxon>Paralcaligenes</taxon>
    </lineage>
</organism>
<feature type="domain" description="Tetrapyrrole biosynthesis uroporphyrinogen III synthase" evidence="10">
    <location>
        <begin position="16"/>
        <end position="233"/>
    </location>
</feature>
<dbReference type="CDD" id="cd06578">
    <property type="entry name" value="HemD"/>
    <property type="match status" value="1"/>
</dbReference>
<comment type="catalytic activity">
    <reaction evidence="8 9">
        <text>hydroxymethylbilane = uroporphyrinogen III + H2O</text>
        <dbReference type="Rhea" id="RHEA:18965"/>
        <dbReference type="ChEBI" id="CHEBI:15377"/>
        <dbReference type="ChEBI" id="CHEBI:57308"/>
        <dbReference type="ChEBI" id="CHEBI:57845"/>
        <dbReference type="EC" id="4.2.1.75"/>
    </reaction>
</comment>
<evidence type="ECO:0000256" key="9">
    <source>
        <dbReference type="RuleBase" id="RU366031"/>
    </source>
</evidence>
<evidence type="ECO:0000313" key="12">
    <source>
        <dbReference type="Proteomes" id="UP000295525"/>
    </source>
</evidence>
<keyword evidence="5 9" id="KW-0627">Porphyrin biosynthesis</keyword>
<evidence type="ECO:0000256" key="1">
    <source>
        <dbReference type="ARBA" id="ARBA00004772"/>
    </source>
</evidence>
<evidence type="ECO:0000256" key="8">
    <source>
        <dbReference type="ARBA" id="ARBA00048617"/>
    </source>
</evidence>
<dbReference type="RefSeq" id="WP_132584082.1">
    <property type="nucleotide sequence ID" value="NZ_SMAJ01000013.1"/>
</dbReference>
<dbReference type="PANTHER" id="PTHR38042">
    <property type="entry name" value="UROPORPHYRINOGEN-III SYNTHASE, CHLOROPLASTIC"/>
    <property type="match status" value="1"/>
</dbReference>
<reference evidence="11 12" key="1">
    <citation type="submission" date="2019-03" db="EMBL/GenBank/DDBJ databases">
        <title>Genomic Encyclopedia of Type Strains, Phase IV (KMG-IV): sequencing the most valuable type-strain genomes for metagenomic binning, comparative biology and taxonomic classification.</title>
        <authorList>
            <person name="Goeker M."/>
        </authorList>
    </citation>
    <scope>NUCLEOTIDE SEQUENCE [LARGE SCALE GENOMIC DNA]</scope>
    <source>
        <strain evidence="11 12">DSM 24591</strain>
    </source>
</reference>
<evidence type="ECO:0000256" key="3">
    <source>
        <dbReference type="ARBA" id="ARBA00013109"/>
    </source>
</evidence>
<evidence type="ECO:0000313" key="11">
    <source>
        <dbReference type="EMBL" id="TCT04083.1"/>
    </source>
</evidence>
<dbReference type="Pfam" id="PF02602">
    <property type="entry name" value="HEM4"/>
    <property type="match status" value="1"/>
</dbReference>
<proteinExistence type="inferred from homology"/>
<evidence type="ECO:0000256" key="7">
    <source>
        <dbReference type="ARBA" id="ARBA00040167"/>
    </source>
</evidence>
<accession>A0A4R3LU85</accession>
<evidence type="ECO:0000256" key="4">
    <source>
        <dbReference type="ARBA" id="ARBA00023239"/>
    </source>
</evidence>
<dbReference type="Gene3D" id="3.40.50.10090">
    <property type="match status" value="2"/>
</dbReference>
<dbReference type="SUPFAM" id="SSF69618">
    <property type="entry name" value="HemD-like"/>
    <property type="match status" value="1"/>
</dbReference>
<gene>
    <name evidence="11" type="ORF">EDC26_11361</name>
</gene>
<comment type="pathway">
    <text evidence="1 9">Porphyrin-containing compound metabolism; protoporphyrin-IX biosynthesis; coproporphyrinogen-III from 5-aminolevulinate: step 3/4.</text>
</comment>